<dbReference type="SUPFAM" id="SSF48452">
    <property type="entry name" value="TPR-like"/>
    <property type="match status" value="2"/>
</dbReference>
<evidence type="ECO:0000313" key="3">
    <source>
        <dbReference type="EMBL" id="MVZ63631.1"/>
    </source>
</evidence>
<dbReference type="InterPro" id="IPR011990">
    <property type="entry name" value="TPR-like_helical_dom_sf"/>
</dbReference>
<keyword evidence="2" id="KW-1133">Transmembrane helix</keyword>
<comment type="caution">
    <text evidence="3">The sequence shown here is derived from an EMBL/GenBank/DDBJ whole genome shotgun (WGS) entry which is preliminary data.</text>
</comment>
<keyword evidence="4" id="KW-1185">Reference proteome</keyword>
<keyword evidence="1" id="KW-0175">Coiled coil</keyword>
<dbReference type="Gene3D" id="1.25.40.10">
    <property type="entry name" value="Tetratricopeptide repeat domain"/>
    <property type="match status" value="1"/>
</dbReference>
<gene>
    <name evidence="3" type="ORF">GQF63_16510</name>
</gene>
<evidence type="ECO:0000256" key="2">
    <source>
        <dbReference type="SAM" id="Phobius"/>
    </source>
</evidence>
<reference evidence="3 4" key="1">
    <citation type="submission" date="2019-12" db="EMBL/GenBank/DDBJ databases">
        <authorList>
            <person name="Dong K."/>
        </authorList>
    </citation>
    <scope>NUCLEOTIDE SEQUENCE [LARGE SCALE GENOMIC DNA]</scope>
    <source>
        <strain evidence="3 4">JCM 31225</strain>
    </source>
</reference>
<evidence type="ECO:0008006" key="5">
    <source>
        <dbReference type="Google" id="ProtNLM"/>
    </source>
</evidence>
<dbReference type="EMBL" id="WSQA01000014">
    <property type="protein sequence ID" value="MVZ63631.1"/>
    <property type="molecule type" value="Genomic_DNA"/>
</dbReference>
<evidence type="ECO:0000313" key="4">
    <source>
        <dbReference type="Proteomes" id="UP000435036"/>
    </source>
</evidence>
<keyword evidence="2" id="KW-0472">Membrane</keyword>
<evidence type="ECO:0000256" key="1">
    <source>
        <dbReference type="SAM" id="Coils"/>
    </source>
</evidence>
<dbReference type="RefSeq" id="WP_160370348.1">
    <property type="nucleotide sequence ID" value="NZ_WSQA01000014.1"/>
</dbReference>
<organism evidence="3 4">
    <name type="scientific">Sphingobacterium humi</name>
    <dbReference type="NCBI Taxonomy" id="1796905"/>
    <lineage>
        <taxon>Bacteria</taxon>
        <taxon>Pseudomonadati</taxon>
        <taxon>Bacteroidota</taxon>
        <taxon>Sphingobacteriia</taxon>
        <taxon>Sphingobacteriales</taxon>
        <taxon>Sphingobacteriaceae</taxon>
        <taxon>Sphingobacterium</taxon>
    </lineage>
</organism>
<protein>
    <recommendedName>
        <fullName evidence="5">Tetratricopeptide repeat protein</fullName>
    </recommendedName>
</protein>
<keyword evidence="2" id="KW-0812">Transmembrane</keyword>
<sequence length="516" mass="61405">MLNPLLKLAEEKKSIELKWLYNIKMADAYSVYYDNINNKSLYYYQQADSLVNDNQELTNLYMVTQIRWGYYYYIYRKVKQAFPYFLKASEYKNRIPPSKIPLVADHFSYMASFYSYIGDHGSSVEYLKRAIPYTRVNSRKRIDMLNSIGVYLRKDSIPDKSESYFLQALEVAEQARDSVWIGIISGNISEFERDRGNLQKAIDLVYKNIYLSEKFEEYLDAMRAYIILAQYYLEKNEPRAAKASLYKAQGYIENKPYFLPYKMDIAKTMAEVAKVEGNKLKELHYLKDYISYRDTLSKSISFDRMQKIYWQWESERHQQSIIQAEQKKNQLKVQYQFIAISLFLIFVIIVLLINRLRNKEKIRSTLLEKDQLQLAFEKNKLDKEILVLKDSLEEFTDTIKFNNQTIDQLRQELNQSEKIDHEFYNQINDNLNSMLDSHIMTEDRWTKFKLIFDRVYPGYLASQKERFENLSDNDLRLLALIKLELSNRNMSELLGVTVDGIKKAKQRLKKKLETVH</sequence>
<accession>A0A6N8L5B3</accession>
<dbReference type="AlphaFoldDB" id="A0A6N8L5B3"/>
<proteinExistence type="predicted"/>
<feature type="transmembrane region" description="Helical" evidence="2">
    <location>
        <begin position="335"/>
        <end position="353"/>
    </location>
</feature>
<dbReference type="OrthoDB" id="621195at2"/>
<name>A0A6N8L5B3_9SPHI</name>
<dbReference type="Proteomes" id="UP000435036">
    <property type="component" value="Unassembled WGS sequence"/>
</dbReference>
<feature type="coiled-coil region" evidence="1">
    <location>
        <begin position="392"/>
        <end position="419"/>
    </location>
</feature>